<protein>
    <submittedName>
        <fullName evidence="1">Predicted protein</fullName>
    </submittedName>
</protein>
<evidence type="ECO:0000313" key="1">
    <source>
        <dbReference type="EMBL" id="BAJ99713.1"/>
    </source>
</evidence>
<organism evidence="1">
    <name type="scientific">Hordeum vulgare subsp. vulgare</name>
    <name type="common">Domesticated barley</name>
    <dbReference type="NCBI Taxonomy" id="112509"/>
    <lineage>
        <taxon>Eukaryota</taxon>
        <taxon>Viridiplantae</taxon>
        <taxon>Streptophyta</taxon>
        <taxon>Embryophyta</taxon>
        <taxon>Tracheophyta</taxon>
        <taxon>Spermatophyta</taxon>
        <taxon>Magnoliopsida</taxon>
        <taxon>Liliopsida</taxon>
        <taxon>Poales</taxon>
        <taxon>Poaceae</taxon>
        <taxon>BOP clade</taxon>
        <taxon>Pooideae</taxon>
        <taxon>Triticodae</taxon>
        <taxon>Triticeae</taxon>
        <taxon>Hordeinae</taxon>
        <taxon>Hordeum</taxon>
    </lineage>
</organism>
<reference evidence="1" key="1">
    <citation type="journal article" date="2011" name="Plant Physiol.">
        <title>Comprehensive sequence analysis of 24,783 barley full-length cDNAs derived from 12 clone libraries.</title>
        <authorList>
            <person name="Matsumoto T."/>
            <person name="Tanaka T."/>
            <person name="Sakai H."/>
            <person name="Amano N."/>
            <person name="Kanamori H."/>
            <person name="Kurita K."/>
            <person name="Kikuta A."/>
            <person name="Kamiya K."/>
            <person name="Yamamoto M."/>
            <person name="Ikawa H."/>
            <person name="Fujii N."/>
            <person name="Hori K."/>
            <person name="Itoh T."/>
            <person name="Sato K."/>
        </authorList>
    </citation>
    <scope>NUCLEOTIDE SEQUENCE</scope>
    <source>
        <tissue evidence="1">Shoot and root</tissue>
    </source>
</reference>
<accession>F2DX92</accession>
<name>F2DX92_HORVV</name>
<dbReference type="AlphaFoldDB" id="F2DX92"/>
<sequence>MRFPFWKAYFQRRRHQFFQPGLDSKYFNCRLVLLLQTPISFHP</sequence>
<dbReference type="EMBL" id="AK368510">
    <property type="protein sequence ID" value="BAJ99713.1"/>
    <property type="molecule type" value="mRNA"/>
</dbReference>
<proteinExistence type="evidence at transcript level"/>